<dbReference type="InterPro" id="IPR003952">
    <property type="entry name" value="FRD_SDH_FAD_BS"/>
</dbReference>
<dbReference type="SUPFAM" id="SSF56425">
    <property type="entry name" value="Succinate dehydrogenase/fumarate reductase flavoprotein, catalytic domain"/>
    <property type="match status" value="1"/>
</dbReference>
<dbReference type="GO" id="GO:0009055">
    <property type="term" value="F:electron transfer activity"/>
    <property type="evidence" value="ECO:0007669"/>
    <property type="project" value="TreeGrafter"/>
</dbReference>
<dbReference type="Gene3D" id="3.50.50.60">
    <property type="entry name" value="FAD/NAD(P)-binding domain"/>
    <property type="match status" value="1"/>
</dbReference>
<evidence type="ECO:0000256" key="15">
    <source>
        <dbReference type="PIRSR" id="PIRSR611281-2"/>
    </source>
</evidence>
<keyword evidence="18" id="KW-0997">Cell inner membrane</keyword>
<feature type="binding site" evidence="16">
    <location>
        <position position="225"/>
    </location>
    <ligand>
        <name>FAD</name>
        <dbReference type="ChEBI" id="CHEBI:57692"/>
    </ligand>
</feature>
<dbReference type="EMBL" id="CP054020">
    <property type="protein sequence ID" value="QKI89085.1"/>
    <property type="molecule type" value="Genomic_DNA"/>
</dbReference>
<dbReference type="InterPro" id="IPR030664">
    <property type="entry name" value="SdhA/FrdA/AprA"/>
</dbReference>
<dbReference type="GO" id="GO:0006099">
    <property type="term" value="P:tricarboxylic acid cycle"/>
    <property type="evidence" value="ECO:0007669"/>
    <property type="project" value="UniProtKB-UniRule"/>
</dbReference>
<dbReference type="SUPFAM" id="SSF51905">
    <property type="entry name" value="FAD/NAD(P)-binding domain"/>
    <property type="match status" value="1"/>
</dbReference>
<keyword evidence="6 18" id="KW-0813">Transport</keyword>
<feature type="binding site" evidence="16">
    <location>
        <position position="401"/>
    </location>
    <ligand>
        <name>FAD</name>
        <dbReference type="ChEBI" id="CHEBI:57692"/>
    </ligand>
</feature>
<feature type="modified residue" description="Tele-8alpha-FAD histidine" evidence="17">
    <location>
        <position position="49"/>
    </location>
</feature>
<evidence type="ECO:0000256" key="2">
    <source>
        <dbReference type="ARBA" id="ARBA00004894"/>
    </source>
</evidence>
<dbReference type="SUPFAM" id="SSF46977">
    <property type="entry name" value="Succinate dehydrogenase/fumarate reductase flavoprotein C-terminal domain"/>
    <property type="match status" value="1"/>
</dbReference>
<feature type="binding site" evidence="16">
    <location>
        <begin position="417"/>
        <end position="418"/>
    </location>
    <ligand>
        <name>FAD</name>
        <dbReference type="ChEBI" id="CHEBI:57692"/>
    </ligand>
</feature>
<evidence type="ECO:0000256" key="9">
    <source>
        <dbReference type="ARBA" id="ARBA00022982"/>
    </source>
</evidence>
<dbReference type="PROSITE" id="PS00504">
    <property type="entry name" value="FRD_SDH_FAD_BINDING"/>
    <property type="match status" value="1"/>
</dbReference>
<dbReference type="Pfam" id="PF02910">
    <property type="entry name" value="Succ_DH_flav_C"/>
    <property type="match status" value="1"/>
</dbReference>
<evidence type="ECO:0000256" key="11">
    <source>
        <dbReference type="ARBA" id="ARBA00023136"/>
    </source>
</evidence>
<dbReference type="Gene3D" id="1.20.58.100">
    <property type="entry name" value="Fumarate reductase/succinate dehydrogenase flavoprotein-like, C-terminal domain"/>
    <property type="match status" value="1"/>
</dbReference>
<keyword evidence="18" id="KW-0816">Tricarboxylic acid cycle</keyword>
<evidence type="ECO:0000259" key="19">
    <source>
        <dbReference type="Pfam" id="PF00890"/>
    </source>
</evidence>
<keyword evidence="10 18" id="KW-0560">Oxidoreductase</keyword>
<evidence type="ECO:0000313" key="22">
    <source>
        <dbReference type="Proteomes" id="UP000504724"/>
    </source>
</evidence>
<proteinExistence type="inferred from homology"/>
<comment type="cofactor">
    <cofactor evidence="16">
        <name>FAD</name>
        <dbReference type="ChEBI" id="CHEBI:57692"/>
    </cofactor>
    <text evidence="16">Flavinylated by SdhE, about 5% flavinylation occurs in the absence of SdhE.</text>
</comment>
<name>A0A7D4T0X0_9GAMM</name>
<dbReference type="InterPro" id="IPR015939">
    <property type="entry name" value="Fum_Rdtase/Succ_DH_flav-like_C"/>
</dbReference>
<feature type="domain" description="FAD-dependent oxidoreductase 2 FAD-binding" evidence="19">
    <location>
        <begin position="13"/>
        <end position="418"/>
    </location>
</feature>
<feature type="binding site" evidence="16">
    <location>
        <begin position="41"/>
        <end position="56"/>
    </location>
    <ligand>
        <name>FAD</name>
        <dbReference type="ChEBI" id="CHEBI:57692"/>
    </ligand>
</feature>
<dbReference type="KEGG" id="txa:HQN79_05635"/>
<evidence type="ECO:0000256" key="13">
    <source>
        <dbReference type="NCBIfam" id="TIGR01816"/>
    </source>
</evidence>
<dbReference type="RefSeq" id="WP_173284895.1">
    <property type="nucleotide sequence ID" value="NZ_CP054020.1"/>
</dbReference>
<comment type="pathway">
    <text evidence="2 18">Carbohydrate metabolism; tricarboxylic acid cycle; fumarate from succinate (bacterial route): step 1/1.</text>
</comment>
<dbReference type="AlphaFoldDB" id="A0A7D4T0X0"/>
<dbReference type="UniPathway" id="UPA00223">
    <property type="reaction ID" value="UER01005"/>
</dbReference>
<evidence type="ECO:0000256" key="8">
    <source>
        <dbReference type="ARBA" id="ARBA00022827"/>
    </source>
</evidence>
<evidence type="ECO:0000256" key="4">
    <source>
        <dbReference type="ARBA" id="ARBA00012792"/>
    </source>
</evidence>
<dbReference type="InterPro" id="IPR036188">
    <property type="entry name" value="FAD/NAD-bd_sf"/>
</dbReference>
<feature type="binding site" evidence="15">
    <location>
        <position position="412"/>
    </location>
    <ligand>
        <name>substrate</name>
    </ligand>
</feature>
<keyword evidence="18" id="KW-1003">Cell membrane</keyword>
<dbReference type="InterPro" id="IPR011281">
    <property type="entry name" value="Succ_DH_flav_su_fwd"/>
</dbReference>
<comment type="catalytic activity">
    <reaction evidence="12 18">
        <text>a quinone + succinate = fumarate + a quinol</text>
        <dbReference type="Rhea" id="RHEA:40523"/>
        <dbReference type="ChEBI" id="CHEBI:24646"/>
        <dbReference type="ChEBI" id="CHEBI:29806"/>
        <dbReference type="ChEBI" id="CHEBI:30031"/>
        <dbReference type="ChEBI" id="CHEBI:132124"/>
        <dbReference type="EC" id="1.3.5.1"/>
    </reaction>
</comment>
<comment type="similarity">
    <text evidence="3 18">Belongs to the FAD-dependent oxidoreductase 2 family. FRD/SDH subfamily.</text>
</comment>
<keyword evidence="9 18" id="KW-0249">Electron transport</keyword>
<evidence type="ECO:0000256" key="18">
    <source>
        <dbReference type="RuleBase" id="RU362051"/>
    </source>
</evidence>
<evidence type="ECO:0000256" key="3">
    <source>
        <dbReference type="ARBA" id="ARBA00008040"/>
    </source>
</evidence>
<protein>
    <recommendedName>
        <fullName evidence="5 13">Succinate dehydrogenase flavoprotein subunit</fullName>
        <ecNumber evidence="4 18">1.3.5.1</ecNumber>
    </recommendedName>
</protein>
<gene>
    <name evidence="21" type="primary">sdhA</name>
    <name evidence="21" type="ORF">HQN79_05635</name>
</gene>
<evidence type="ECO:0000256" key="7">
    <source>
        <dbReference type="ARBA" id="ARBA00022630"/>
    </source>
</evidence>
<dbReference type="Proteomes" id="UP000504724">
    <property type="component" value="Chromosome"/>
</dbReference>
<evidence type="ECO:0000256" key="12">
    <source>
        <dbReference type="ARBA" id="ARBA00049220"/>
    </source>
</evidence>
<dbReference type="GO" id="GO:0009061">
    <property type="term" value="P:anaerobic respiration"/>
    <property type="evidence" value="ECO:0007669"/>
    <property type="project" value="TreeGrafter"/>
</dbReference>
<feature type="binding site" evidence="15">
    <location>
        <position position="258"/>
    </location>
    <ligand>
        <name>substrate</name>
    </ligand>
</feature>
<dbReference type="PANTHER" id="PTHR11632">
    <property type="entry name" value="SUCCINATE DEHYDROGENASE 2 FLAVOPROTEIN SUBUNIT"/>
    <property type="match status" value="1"/>
</dbReference>
<dbReference type="InterPro" id="IPR014006">
    <property type="entry name" value="Succ_Dhase_FrdA_Gneg"/>
</dbReference>
<feature type="active site" description="Proton acceptor" evidence="14">
    <location>
        <position position="290"/>
    </location>
</feature>
<evidence type="ECO:0000256" key="5">
    <source>
        <dbReference type="ARBA" id="ARBA00019965"/>
    </source>
</evidence>
<dbReference type="PIRSF" id="PIRSF000171">
    <property type="entry name" value="SDHA_APRA_LASPO"/>
    <property type="match status" value="1"/>
</dbReference>
<dbReference type="NCBIfam" id="TIGR01812">
    <property type="entry name" value="sdhA_frdA_Gneg"/>
    <property type="match status" value="1"/>
</dbReference>
<evidence type="ECO:0000256" key="17">
    <source>
        <dbReference type="PIRSR" id="PIRSR611281-4"/>
    </source>
</evidence>
<evidence type="ECO:0000259" key="20">
    <source>
        <dbReference type="Pfam" id="PF02910"/>
    </source>
</evidence>
<dbReference type="InterPro" id="IPR003953">
    <property type="entry name" value="FAD-dep_OxRdtase_2_FAD-bd"/>
</dbReference>
<dbReference type="GO" id="GO:0008177">
    <property type="term" value="F:succinate dehydrogenase (quinone) activity"/>
    <property type="evidence" value="ECO:0007669"/>
    <property type="project" value="UniProtKB-EC"/>
</dbReference>
<feature type="binding site" evidence="15">
    <location>
        <position position="246"/>
    </location>
    <ligand>
        <name>substrate</name>
    </ligand>
</feature>
<evidence type="ECO:0000256" key="1">
    <source>
        <dbReference type="ARBA" id="ARBA00004515"/>
    </source>
</evidence>
<keyword evidence="11 18" id="KW-0472">Membrane</keyword>
<sequence>MSQETTLQEYEFDAVVIGAGGAGMRAALQLTEAGHKVAMISKVFPTRSHTVAAQGGINAALGNVTEDKWQWHMYDTIKGSDYLGDQDAIEFMCQEASQIVRELEHFGVPFSRLENGKIYQRAFGGQSQNYGEKQAKRTCAAADRTGHAILHSLYQQNLRAGTEMFVEHFALDLILEDNEAVCGVLIQNLHDSTLKAVWAKHVLLATGGAGQIFRTNSNASINTGDGLGMVQRAGIPLQDMEFWQFHPTGVAGKGMLISEATRGEGGILRNADGEAFMVRYAPKVKDLASRDVVARAIAIEVEEGRGCGPQKDHVLLDLTHLPHEVIENRLPGIRDISRTFLGIDPIEAPIPIFPTCHYMMGGIPTNLNGQVVKPDIPAPENRSGQNVESQVAVPGLYAIGECACVSVHGANRLGGNSLLDIIVFGRKAAQEISKQLQNSQETAARASHHNLDTLMQRYQRWLQTPSSASLEDSVFAIASEMQKIMESGCGVFRDRKHMQQTVEQLRQLEQRFAQVQIQDDSSVFNFERCSALELENLLAVAKATACSALAREESRGAHTRVDFAERDDENWLKHSLFYPQNESILFKPVNRQPTQHAPFEPQKRVY</sequence>
<dbReference type="InterPro" id="IPR027477">
    <property type="entry name" value="Succ_DH/fumarate_Rdtase_cat_sf"/>
</dbReference>
<comment type="subcellular location">
    <subcellularLocation>
        <location evidence="1 18">Cell inner membrane</location>
        <topology evidence="1 18">Peripheral membrane protein</topology>
        <orientation evidence="1 18">Cytoplasmic side</orientation>
    </subcellularLocation>
</comment>
<evidence type="ECO:0000256" key="10">
    <source>
        <dbReference type="ARBA" id="ARBA00023002"/>
    </source>
</evidence>
<evidence type="ECO:0000256" key="14">
    <source>
        <dbReference type="PIRSR" id="PIRSR000171-1"/>
    </source>
</evidence>
<dbReference type="FunFam" id="1.20.58.100:FF:000001">
    <property type="entry name" value="Succinate dehydrogenase flavoprotein subunit (SdhA)"/>
    <property type="match status" value="1"/>
</dbReference>
<evidence type="ECO:0000313" key="21">
    <source>
        <dbReference type="EMBL" id="QKI89085.1"/>
    </source>
</evidence>
<dbReference type="Gene3D" id="4.10.80.40">
    <property type="entry name" value="succinate dehydrogenase protein domain"/>
    <property type="match status" value="1"/>
</dbReference>
<dbReference type="PANTHER" id="PTHR11632:SF51">
    <property type="entry name" value="SUCCINATE DEHYDROGENASE [UBIQUINONE] FLAVOPROTEIN SUBUNIT, MITOCHONDRIAL"/>
    <property type="match status" value="1"/>
</dbReference>
<keyword evidence="8 16" id="KW-0274">FAD</keyword>
<dbReference type="GO" id="GO:0050660">
    <property type="term" value="F:flavin adenine dinucleotide binding"/>
    <property type="evidence" value="ECO:0007669"/>
    <property type="project" value="UniProtKB-UniRule"/>
</dbReference>
<accession>A0A7D4T0X0</accession>
<dbReference type="GO" id="GO:0022900">
    <property type="term" value="P:electron transport chain"/>
    <property type="evidence" value="ECO:0007669"/>
    <property type="project" value="UniProtKB-UniRule"/>
</dbReference>
<dbReference type="EC" id="1.3.5.1" evidence="4 18"/>
<organism evidence="21 22">
    <name type="scientific">Thiomicrorhabdus xiamenensis</name>
    <dbReference type="NCBI Taxonomy" id="2739063"/>
    <lineage>
        <taxon>Bacteria</taxon>
        <taxon>Pseudomonadati</taxon>
        <taxon>Pseudomonadota</taxon>
        <taxon>Gammaproteobacteria</taxon>
        <taxon>Thiotrichales</taxon>
        <taxon>Piscirickettsiaceae</taxon>
        <taxon>Thiomicrorhabdus</taxon>
    </lineage>
</organism>
<keyword evidence="7 16" id="KW-0285">Flavoprotein</keyword>
<dbReference type="GO" id="GO:0005886">
    <property type="term" value="C:plasma membrane"/>
    <property type="evidence" value="ECO:0007669"/>
    <property type="project" value="UniProtKB-SubCell"/>
</dbReference>
<evidence type="ECO:0000256" key="16">
    <source>
        <dbReference type="PIRSR" id="PIRSR611281-3"/>
    </source>
</evidence>
<dbReference type="InterPro" id="IPR037099">
    <property type="entry name" value="Fum_R/Succ_DH_flav-like_C_sf"/>
</dbReference>
<reference evidence="21 22" key="1">
    <citation type="submission" date="2020-05" db="EMBL/GenBank/DDBJ databases">
        <title>Thiomicrorhabdus sediminis sp.nov. and Thiomicrorhabdus xiamenensis sp.nov., novel sulfur-oxidizing bacteria isolated from coastal sediment.</title>
        <authorList>
            <person name="Liu X."/>
        </authorList>
    </citation>
    <scope>NUCLEOTIDE SEQUENCE [LARGE SCALE GENOMIC DNA]</scope>
    <source>
        <strain evidence="21 22">G2</strain>
    </source>
</reference>
<dbReference type="NCBIfam" id="TIGR01816">
    <property type="entry name" value="sdhA_forward"/>
    <property type="match status" value="1"/>
</dbReference>
<feature type="domain" description="Fumarate reductase/succinate dehydrogenase flavoprotein-like C-terminal" evidence="20">
    <location>
        <begin position="479"/>
        <end position="606"/>
    </location>
</feature>
<feature type="binding site" evidence="15">
    <location>
        <position position="357"/>
    </location>
    <ligand>
        <name>substrate</name>
    </ligand>
</feature>
<dbReference type="PRINTS" id="PR00368">
    <property type="entry name" value="FADPNR"/>
</dbReference>
<dbReference type="Pfam" id="PF00890">
    <property type="entry name" value="FAD_binding_2"/>
    <property type="match status" value="1"/>
</dbReference>
<feature type="binding site" evidence="16">
    <location>
        <begin position="18"/>
        <end position="23"/>
    </location>
    <ligand>
        <name>FAD</name>
        <dbReference type="ChEBI" id="CHEBI:57692"/>
    </ligand>
</feature>
<keyword evidence="22" id="KW-1185">Reference proteome</keyword>
<evidence type="ECO:0000256" key="6">
    <source>
        <dbReference type="ARBA" id="ARBA00022448"/>
    </source>
</evidence>
<dbReference type="FunFam" id="3.90.700.10:FF:000001">
    <property type="entry name" value="Mitochondrial succinate dehydrogenase flavoprotein subunit"/>
    <property type="match status" value="1"/>
</dbReference>
<dbReference type="Gene3D" id="3.90.700.10">
    <property type="entry name" value="Succinate dehydrogenase/fumarate reductase flavoprotein, catalytic domain"/>
    <property type="match status" value="1"/>
</dbReference>